<proteinExistence type="inferred from homology"/>
<dbReference type="RefSeq" id="WP_406852543.1">
    <property type="nucleotide sequence ID" value="NZ_CP016414.1"/>
</dbReference>
<dbReference type="NCBIfam" id="TIGR00254">
    <property type="entry name" value="GGDEF"/>
    <property type="match status" value="1"/>
</dbReference>
<dbReference type="Proteomes" id="UP000092528">
    <property type="component" value="Chromosome 1"/>
</dbReference>
<dbReference type="STRING" id="45658.VSVS12_01304"/>
<feature type="domain" description="GGDEF" evidence="4">
    <location>
        <begin position="539"/>
        <end position="668"/>
    </location>
</feature>
<dbReference type="Pfam" id="PF00497">
    <property type="entry name" value="SBP_bac_3"/>
    <property type="match status" value="2"/>
</dbReference>
<dbReference type="SMART" id="SM00267">
    <property type="entry name" value="GGDEF"/>
    <property type="match status" value="1"/>
</dbReference>
<dbReference type="Pfam" id="PF00990">
    <property type="entry name" value="GGDEF"/>
    <property type="match status" value="1"/>
</dbReference>
<feature type="chain" id="PRO_5008885529" evidence="3">
    <location>
        <begin position="30"/>
        <end position="679"/>
    </location>
</feature>
<keyword evidence="5" id="KW-0548">Nucleotidyltransferase</keyword>
<accession>A0A1C7FAA4</accession>
<evidence type="ECO:0000256" key="1">
    <source>
        <dbReference type="ARBA" id="ARBA00010333"/>
    </source>
</evidence>
<dbReference type="AlphaFoldDB" id="A0A1C7FAA4"/>
<organism evidence="5 6">
    <name type="scientific">Vibrio scophthalmi</name>
    <dbReference type="NCBI Taxonomy" id="45658"/>
    <lineage>
        <taxon>Bacteria</taxon>
        <taxon>Pseudomonadati</taxon>
        <taxon>Pseudomonadota</taxon>
        <taxon>Gammaproteobacteria</taxon>
        <taxon>Vibrionales</taxon>
        <taxon>Vibrionaceae</taxon>
        <taxon>Vibrio</taxon>
    </lineage>
</organism>
<dbReference type="PANTHER" id="PTHR35936:SF37">
    <property type="entry name" value="AMINO ACID ABC TRANSPORTER SUBSTRATE-BINDING PROTEIN"/>
    <property type="match status" value="1"/>
</dbReference>
<dbReference type="EMBL" id="CP016414">
    <property type="protein sequence ID" value="ANU36821.1"/>
    <property type="molecule type" value="Genomic_DNA"/>
</dbReference>
<sequence>MVRLGLLRGFILAIVSVFATCCLSVSAYANEQYRVAIEADDVVTRVLFDAVSQRFEVDIAYVYYPSFNDILTAVESGESDFAANVTYTPQRAERFDYSSPTNIEYTYLYSYTNATLETIERVGIPKGTIYGELIKKYFPSLTQIEYSGHQQARHLLDSGQVDGVVDAINQLKPMLLAGLDAQLLNHQISIKPVSLIGTKDKFQSQLKSFEQHLHSAPVQKLLRETVNQYQFDIRQKSLRDLVLESGIDRNRPIKVKIEHAGQYATYHNDGQVTGITPDVLFSACDILMLNCKLVSRGDETWEDMYADFLAQEIDLISPFAKSEPRKQFAYFSVPYYQSTAIMIKREGYKNNVYSNVSELIVERIGVVKDDFYQELLESLLPQKTLITYRNAEQQIAALLAKEIDYVIITRSSYNKILRESKTLLPLAEDKLIGEFYTSNVAIGFTKNARGKALVPLFDRAIKMLDLEKITNTHYVQPDWKAALQSEQRLARRSIAVVALGLIGSILVSLYLHHQSNTDNLTRLKNRRALQRRYSKDISPHLTLVYLDVNNFKPINDTFGHEIGDQVLKHIAKQISRYWKGQSYRIGGDEFILIGSVDSVTLSYALLNLQKLQFTSQDHRITLDVSVAFGVSKPRREAMTLEDVMHQADLSMYSHKRKVTEREINVAKQQIEQELNMIQP</sequence>
<dbReference type="SMART" id="SM00062">
    <property type="entry name" value="PBPb"/>
    <property type="match status" value="2"/>
</dbReference>
<protein>
    <submittedName>
        <fullName evidence="5">Diguanylate cyclase</fullName>
        <ecNumber evidence="5">2.7.7.65</ecNumber>
    </submittedName>
</protein>
<dbReference type="InterPro" id="IPR000160">
    <property type="entry name" value="GGDEF_dom"/>
</dbReference>
<dbReference type="InterPro" id="IPR001638">
    <property type="entry name" value="Solute-binding_3/MltF_N"/>
</dbReference>
<dbReference type="PANTHER" id="PTHR35936">
    <property type="entry name" value="MEMBRANE-BOUND LYTIC MUREIN TRANSGLYCOSYLASE F"/>
    <property type="match status" value="1"/>
</dbReference>
<comment type="similarity">
    <text evidence="1">Belongs to the bacterial solute-binding protein 3 family.</text>
</comment>
<dbReference type="SUPFAM" id="SSF53850">
    <property type="entry name" value="Periplasmic binding protein-like II"/>
    <property type="match status" value="2"/>
</dbReference>
<dbReference type="Gene3D" id="3.30.70.270">
    <property type="match status" value="1"/>
</dbReference>
<evidence type="ECO:0000256" key="2">
    <source>
        <dbReference type="ARBA" id="ARBA00022729"/>
    </source>
</evidence>
<evidence type="ECO:0000313" key="6">
    <source>
        <dbReference type="Proteomes" id="UP000092528"/>
    </source>
</evidence>
<name>A0A1C7FAA4_9VIBR</name>
<evidence type="ECO:0000313" key="5">
    <source>
        <dbReference type="EMBL" id="ANU36821.1"/>
    </source>
</evidence>
<feature type="signal peptide" evidence="3">
    <location>
        <begin position="1"/>
        <end position="29"/>
    </location>
</feature>
<keyword evidence="5" id="KW-0808">Transferase</keyword>
<evidence type="ECO:0000256" key="3">
    <source>
        <dbReference type="SAM" id="SignalP"/>
    </source>
</evidence>
<dbReference type="Gene3D" id="3.40.190.10">
    <property type="entry name" value="Periplasmic binding protein-like II"/>
    <property type="match status" value="4"/>
</dbReference>
<dbReference type="PATRIC" id="fig|45658.7.peg.1684"/>
<keyword evidence="6" id="KW-1185">Reference proteome</keyword>
<dbReference type="GO" id="GO:0052621">
    <property type="term" value="F:diguanylate cyclase activity"/>
    <property type="evidence" value="ECO:0007669"/>
    <property type="project" value="UniProtKB-EC"/>
</dbReference>
<dbReference type="PROSITE" id="PS50887">
    <property type="entry name" value="GGDEF"/>
    <property type="match status" value="1"/>
</dbReference>
<dbReference type="CDD" id="cd01949">
    <property type="entry name" value="GGDEF"/>
    <property type="match status" value="1"/>
</dbReference>
<dbReference type="EC" id="2.7.7.65" evidence="5"/>
<evidence type="ECO:0000259" key="4">
    <source>
        <dbReference type="PROSITE" id="PS50887"/>
    </source>
</evidence>
<dbReference type="InterPro" id="IPR043128">
    <property type="entry name" value="Rev_trsase/Diguanyl_cyclase"/>
</dbReference>
<keyword evidence="2 3" id="KW-0732">Signal</keyword>
<reference evidence="5 6" key="1">
    <citation type="submission" date="2016-07" db="EMBL/GenBank/DDBJ databases">
        <title>Genome sequencing of Vibrio scophthalmi strain VS-05, an isolated from Paralichthys olivaceus.</title>
        <authorList>
            <person name="Han H.-J."/>
        </authorList>
    </citation>
    <scope>NUCLEOTIDE SEQUENCE [LARGE SCALE GENOMIC DNA]</scope>
    <source>
        <strain evidence="5 6">VS-05</strain>
    </source>
</reference>
<dbReference type="SUPFAM" id="SSF55073">
    <property type="entry name" value="Nucleotide cyclase"/>
    <property type="match status" value="1"/>
</dbReference>
<dbReference type="InterPro" id="IPR029787">
    <property type="entry name" value="Nucleotide_cyclase"/>
</dbReference>
<dbReference type="GeneID" id="96873325"/>
<gene>
    <name evidence="5" type="ORF">VSVS05_01696</name>
</gene>